<dbReference type="Gene3D" id="2.60.40.10">
    <property type="entry name" value="Immunoglobulins"/>
    <property type="match status" value="3"/>
</dbReference>
<dbReference type="InterPro" id="IPR024361">
    <property type="entry name" value="BACON"/>
</dbReference>
<dbReference type="Pfam" id="PF13004">
    <property type="entry name" value="BACON"/>
    <property type="match status" value="3"/>
</dbReference>
<sequence length="503" mass="56331">MKLSLKNNNKMIMRNNMKLIKLFQFAIIGFLGICSSFFISCSDDDEQMKWVDLRYNVQDEYTLTAIDPEPVVLQVKSTAPWKVYNLHEGWCTINPATGDNTQKIYNVTVQYADNDQLDDRVDSLIIQSDYWIGKWVKILQKGTAFLNLENHEGILLDKAADASGAFLIKSNQNWSVKVTKGDSWLTLTAGAIGKLNGEVKFTAQENKGAKRYATITVYDRYGVERGTVEITQDGVQLDAETLLIKTDYTAKTYLLHVVANTEWTAVKDDPDVDWYSFETTELNGTTDLKIIVQENKSSAVRKATFTIESKSVLGVESVKSTIVLKQSNNNTPEVYQFDAGEIARWTVNGTAPIVVNGNDASFTAKGGNSRMFRNGFGPGLYEFKINSWSETAHSIIFVCYAANEIRYHMNAKNGTTDMSTAPWTDIPNVKFDASKSHILGLDIVVDDETDKLDITFLLDGKKLHTLNDYVSSAETATIYVGANQTGTAIYDYWSYTEPINWGE</sequence>
<dbReference type="CDD" id="cd14948">
    <property type="entry name" value="BACON"/>
    <property type="match status" value="2"/>
</dbReference>
<reference evidence="2 3" key="1">
    <citation type="journal article" date="2019" name="Nat. Med.">
        <title>A library of human gut bacterial isolates paired with longitudinal multiomics data enables mechanistic microbiome research.</title>
        <authorList>
            <person name="Poyet M."/>
            <person name="Groussin M."/>
            <person name="Gibbons S.M."/>
            <person name="Avila-Pacheco J."/>
            <person name="Jiang X."/>
            <person name="Kearney S.M."/>
            <person name="Perrotta A.R."/>
            <person name="Berdy B."/>
            <person name="Zhao S."/>
            <person name="Lieberman T.D."/>
            <person name="Swanson P.K."/>
            <person name="Smith M."/>
            <person name="Roesemann S."/>
            <person name="Alexander J.E."/>
            <person name="Rich S.A."/>
            <person name="Livny J."/>
            <person name="Vlamakis H."/>
            <person name="Clish C."/>
            <person name="Bullock K."/>
            <person name="Deik A."/>
            <person name="Scott J."/>
            <person name="Pierce K.A."/>
            <person name="Xavier R.J."/>
            <person name="Alm E.J."/>
        </authorList>
    </citation>
    <scope>NUCLEOTIDE SEQUENCE [LARGE SCALE GENOMIC DNA]</scope>
    <source>
        <strain evidence="2 3">BIOML-A5</strain>
    </source>
</reference>
<name>A0A6I0HV22_PHOVU</name>
<dbReference type="InterPro" id="IPR013783">
    <property type="entry name" value="Ig-like_fold"/>
</dbReference>
<protein>
    <submittedName>
        <fullName evidence="2">BACON domain-containing protein</fullName>
    </submittedName>
</protein>
<organism evidence="2 3">
    <name type="scientific">Phocaeicola vulgatus</name>
    <name type="common">Bacteroides vulgatus</name>
    <dbReference type="NCBI Taxonomy" id="821"/>
    <lineage>
        <taxon>Bacteria</taxon>
        <taxon>Pseudomonadati</taxon>
        <taxon>Bacteroidota</taxon>
        <taxon>Bacteroidia</taxon>
        <taxon>Bacteroidales</taxon>
        <taxon>Bacteroidaceae</taxon>
        <taxon>Phocaeicola</taxon>
    </lineage>
</organism>
<dbReference type="RefSeq" id="WP_147349787.1">
    <property type="nucleotide sequence ID" value="NZ_JAHYPQ010000027.1"/>
</dbReference>
<proteinExistence type="predicted"/>
<evidence type="ECO:0000313" key="3">
    <source>
        <dbReference type="Proteomes" id="UP000441522"/>
    </source>
</evidence>
<feature type="domain" description="BACON" evidence="1">
    <location>
        <begin position="88"/>
        <end position="141"/>
    </location>
</feature>
<evidence type="ECO:0000313" key="2">
    <source>
        <dbReference type="EMBL" id="KAB3853405.1"/>
    </source>
</evidence>
<dbReference type="EMBL" id="WCWW01000045">
    <property type="protein sequence ID" value="KAB3853405.1"/>
    <property type="molecule type" value="Genomic_DNA"/>
</dbReference>
<comment type="caution">
    <text evidence="2">The sequence shown here is derived from an EMBL/GenBank/DDBJ whole genome shotgun (WGS) entry which is preliminary data.</text>
</comment>
<gene>
    <name evidence="2" type="ORF">GAS29_16955</name>
</gene>
<evidence type="ECO:0000259" key="1">
    <source>
        <dbReference type="Pfam" id="PF13004"/>
    </source>
</evidence>
<dbReference type="Proteomes" id="UP000441522">
    <property type="component" value="Unassembled WGS sequence"/>
</dbReference>
<feature type="domain" description="BACON" evidence="1">
    <location>
        <begin position="266"/>
        <end position="310"/>
    </location>
</feature>
<feature type="domain" description="BACON" evidence="1">
    <location>
        <begin position="175"/>
        <end position="232"/>
    </location>
</feature>
<dbReference type="AlphaFoldDB" id="A0A6I0HV22"/>
<accession>A0A6I0HV22</accession>